<dbReference type="Proteomes" id="UP000193920">
    <property type="component" value="Unassembled WGS sequence"/>
</dbReference>
<proteinExistence type="predicted"/>
<feature type="transmembrane region" description="Helical" evidence="2">
    <location>
        <begin position="34"/>
        <end position="54"/>
    </location>
</feature>
<sequence length="56" mass="6407">MARKLPGKAKKETREQRLARKRNTQEALKVSKRFVVPSVLFGFAAFVLVFIVKFGI</sequence>
<keyword evidence="2" id="KW-0812">Transmembrane</keyword>
<dbReference type="EMBL" id="MCOG01000049">
    <property type="protein sequence ID" value="ORY66839.1"/>
    <property type="molecule type" value="Genomic_DNA"/>
</dbReference>
<accession>A0A1Y2E5Q5</accession>
<reference evidence="3 4" key="1">
    <citation type="submission" date="2016-08" db="EMBL/GenBank/DDBJ databases">
        <title>A Parts List for Fungal Cellulosomes Revealed by Comparative Genomics.</title>
        <authorList>
            <consortium name="DOE Joint Genome Institute"/>
            <person name="Haitjema C.H."/>
            <person name="Gilmore S.P."/>
            <person name="Henske J.K."/>
            <person name="Solomon K.V."/>
            <person name="De Groot R."/>
            <person name="Kuo A."/>
            <person name="Mondo S.J."/>
            <person name="Salamov A.A."/>
            <person name="Labutti K."/>
            <person name="Zhao Z."/>
            <person name="Chiniquy J."/>
            <person name="Barry K."/>
            <person name="Brewer H.M."/>
            <person name="Purvine S.O."/>
            <person name="Wright A.T."/>
            <person name="Boxma B."/>
            <person name="Van Alen T."/>
            <person name="Hackstein J.H."/>
            <person name="Baker S.E."/>
            <person name="Grigoriev I.V."/>
            <person name="O'Malley M.A."/>
        </authorList>
    </citation>
    <scope>NUCLEOTIDE SEQUENCE [LARGE SCALE GENOMIC DNA]</scope>
    <source>
        <strain evidence="3 4">G1</strain>
    </source>
</reference>
<evidence type="ECO:0000313" key="3">
    <source>
        <dbReference type="EMBL" id="ORY66839.1"/>
    </source>
</evidence>
<feature type="compositionally biased region" description="Basic and acidic residues" evidence="1">
    <location>
        <begin position="9"/>
        <end position="18"/>
    </location>
</feature>
<gene>
    <name evidence="3" type="ORF">LY90DRAFT_700536</name>
</gene>
<evidence type="ECO:0000313" key="4">
    <source>
        <dbReference type="Proteomes" id="UP000193920"/>
    </source>
</evidence>
<organism evidence="3 4">
    <name type="scientific">Neocallimastix californiae</name>
    <dbReference type="NCBI Taxonomy" id="1754190"/>
    <lineage>
        <taxon>Eukaryota</taxon>
        <taxon>Fungi</taxon>
        <taxon>Fungi incertae sedis</taxon>
        <taxon>Chytridiomycota</taxon>
        <taxon>Chytridiomycota incertae sedis</taxon>
        <taxon>Neocallimastigomycetes</taxon>
        <taxon>Neocallimastigales</taxon>
        <taxon>Neocallimastigaceae</taxon>
        <taxon>Neocallimastix</taxon>
    </lineage>
</organism>
<keyword evidence="4" id="KW-1185">Reference proteome</keyword>
<feature type="region of interest" description="Disordered" evidence="1">
    <location>
        <begin position="1"/>
        <end position="22"/>
    </location>
</feature>
<dbReference type="AlphaFoldDB" id="A0A1Y2E5Q5"/>
<keyword evidence="2" id="KW-1133">Transmembrane helix</keyword>
<evidence type="ECO:0000256" key="2">
    <source>
        <dbReference type="SAM" id="Phobius"/>
    </source>
</evidence>
<evidence type="ECO:0000256" key="1">
    <source>
        <dbReference type="SAM" id="MobiDB-lite"/>
    </source>
</evidence>
<protein>
    <submittedName>
        <fullName evidence="3">Uncharacterized protein</fullName>
    </submittedName>
</protein>
<keyword evidence="2" id="KW-0472">Membrane</keyword>
<name>A0A1Y2E5Q5_9FUNG</name>
<comment type="caution">
    <text evidence="3">The sequence shown here is derived from an EMBL/GenBank/DDBJ whole genome shotgun (WGS) entry which is preliminary data.</text>
</comment>